<evidence type="ECO:0000256" key="1">
    <source>
        <dbReference type="ARBA" id="ARBA00008857"/>
    </source>
</evidence>
<dbReference type="RefSeq" id="WP_274943414.1">
    <property type="nucleotide sequence ID" value="NZ_JANWOI010000002.1"/>
</dbReference>
<dbReference type="GO" id="GO:0003677">
    <property type="term" value="F:DNA binding"/>
    <property type="evidence" value="ECO:0007669"/>
    <property type="project" value="UniProtKB-UniRule"/>
</dbReference>
<dbReference type="Gene3D" id="1.10.150.130">
    <property type="match status" value="1"/>
</dbReference>
<feature type="domain" description="Tyr recombinase" evidence="6">
    <location>
        <begin position="192"/>
        <end position="374"/>
    </location>
</feature>
<dbReference type="InterPro" id="IPR010998">
    <property type="entry name" value="Integrase_recombinase_N"/>
</dbReference>
<evidence type="ECO:0000259" key="7">
    <source>
        <dbReference type="PROSITE" id="PS51900"/>
    </source>
</evidence>
<proteinExistence type="inferred from homology"/>
<comment type="caution">
    <text evidence="8">The sequence shown here is derived from an EMBL/GenBank/DDBJ whole genome shotgun (WGS) entry which is preliminary data.</text>
</comment>
<evidence type="ECO:0000256" key="5">
    <source>
        <dbReference type="PROSITE-ProRule" id="PRU01248"/>
    </source>
</evidence>
<dbReference type="InterPro" id="IPR038488">
    <property type="entry name" value="Integrase_DNA-bd_sf"/>
</dbReference>
<dbReference type="Pfam" id="PF00589">
    <property type="entry name" value="Phage_integrase"/>
    <property type="match status" value="1"/>
</dbReference>
<dbReference type="Proteomes" id="UP001141619">
    <property type="component" value="Unassembled WGS sequence"/>
</dbReference>
<dbReference type="PROSITE" id="PS51898">
    <property type="entry name" value="TYR_RECOMBINASE"/>
    <property type="match status" value="1"/>
</dbReference>
<dbReference type="InterPro" id="IPR011010">
    <property type="entry name" value="DNA_brk_join_enz"/>
</dbReference>
<dbReference type="SUPFAM" id="SSF56349">
    <property type="entry name" value="DNA breaking-rejoining enzymes"/>
    <property type="match status" value="1"/>
</dbReference>
<keyword evidence="2" id="KW-0229">DNA integration</keyword>
<dbReference type="Pfam" id="PF13356">
    <property type="entry name" value="Arm-DNA-bind_3"/>
    <property type="match status" value="1"/>
</dbReference>
<gene>
    <name evidence="8" type="ORF">NYP16_07090</name>
</gene>
<evidence type="ECO:0000256" key="2">
    <source>
        <dbReference type="ARBA" id="ARBA00022908"/>
    </source>
</evidence>
<reference evidence="8" key="1">
    <citation type="submission" date="2022-08" db="EMBL/GenBank/DDBJ databases">
        <authorList>
            <person name="Vandamme P."/>
            <person name="Hettiarachchi A."/>
            <person name="Peeters C."/>
            <person name="Cnockaert M."/>
            <person name="Carlier A."/>
        </authorList>
    </citation>
    <scope>NUCLEOTIDE SEQUENCE</scope>
    <source>
        <strain evidence="8">LMG 31809</strain>
    </source>
</reference>
<dbReference type="PROSITE" id="PS51900">
    <property type="entry name" value="CB"/>
    <property type="match status" value="1"/>
</dbReference>
<dbReference type="InterPro" id="IPR050808">
    <property type="entry name" value="Phage_Integrase"/>
</dbReference>
<keyword evidence="9" id="KW-1185">Reference proteome</keyword>
<dbReference type="PANTHER" id="PTHR30629">
    <property type="entry name" value="PROPHAGE INTEGRASE"/>
    <property type="match status" value="1"/>
</dbReference>
<keyword evidence="3 5" id="KW-0238">DNA-binding</keyword>
<feature type="domain" description="Core-binding (CB)" evidence="7">
    <location>
        <begin position="91"/>
        <end position="171"/>
    </location>
</feature>
<sequence length="393" mass="44877">MRAMKLTDARVALIKANVSKRIEYPDELLTGLRLRVGTSGRKSWIVRARIGSQIVNKTLGTYPNLSLSKAREKARQFLIESADRGHFQPVPLFEDVATQFIEQYAKPKNRSWHLQQRRFEIHVLPHWRGRRVDSIRRADVIAIVDNLFNGGSKVSANRLLVLLKTFFKFCIRKDYIESSPAEAVDKPAEEVSRDRYLSEKEIKFLWSAATLLGYPFGPMVKILLLTGQRRTEVASMKWSDLDLDKGEWILSAKDTKNAKKHLVPLSPLVVQYLKALPVLGDYIFTTDGETCVSGYSKFKVRLDKFMKFNLESNEAKWEEWHLHDLRRTVATHMARLGIPEFIVSKVLNHSVGQGITARVYNVYSYAAEKRHALETLGSEIATLVGEPIYVSST</sequence>
<name>A0A9X3TXZ4_9PROT</name>
<dbReference type="CDD" id="cd00801">
    <property type="entry name" value="INT_P4_C"/>
    <property type="match status" value="1"/>
</dbReference>
<evidence type="ECO:0000313" key="9">
    <source>
        <dbReference type="Proteomes" id="UP001141619"/>
    </source>
</evidence>
<organism evidence="8 9">
    <name type="scientific">Govanella unica</name>
    <dbReference type="NCBI Taxonomy" id="2975056"/>
    <lineage>
        <taxon>Bacteria</taxon>
        <taxon>Pseudomonadati</taxon>
        <taxon>Pseudomonadota</taxon>
        <taxon>Alphaproteobacteria</taxon>
        <taxon>Emcibacterales</taxon>
        <taxon>Govanellaceae</taxon>
        <taxon>Govanella</taxon>
    </lineage>
</organism>
<evidence type="ECO:0000256" key="3">
    <source>
        <dbReference type="ARBA" id="ARBA00023125"/>
    </source>
</evidence>
<dbReference type="AlphaFoldDB" id="A0A9X3TXZ4"/>
<dbReference type="GO" id="GO:0015074">
    <property type="term" value="P:DNA integration"/>
    <property type="evidence" value="ECO:0007669"/>
    <property type="project" value="UniProtKB-KW"/>
</dbReference>
<protein>
    <submittedName>
        <fullName evidence="8">Site-specific integrase</fullName>
    </submittedName>
</protein>
<dbReference type="EMBL" id="JANWOI010000002">
    <property type="protein sequence ID" value="MDA5193718.1"/>
    <property type="molecule type" value="Genomic_DNA"/>
</dbReference>
<comment type="similarity">
    <text evidence="1">Belongs to the 'phage' integrase family.</text>
</comment>
<dbReference type="InterPro" id="IPR053876">
    <property type="entry name" value="Phage_int_M"/>
</dbReference>
<evidence type="ECO:0000313" key="8">
    <source>
        <dbReference type="EMBL" id="MDA5193718.1"/>
    </source>
</evidence>
<accession>A0A9X3TXZ4</accession>
<keyword evidence="4" id="KW-0233">DNA recombination</keyword>
<dbReference type="InterPro" id="IPR013762">
    <property type="entry name" value="Integrase-like_cat_sf"/>
</dbReference>
<dbReference type="GO" id="GO:0006310">
    <property type="term" value="P:DNA recombination"/>
    <property type="evidence" value="ECO:0007669"/>
    <property type="project" value="UniProtKB-KW"/>
</dbReference>
<dbReference type="Gene3D" id="3.30.160.390">
    <property type="entry name" value="Integrase, DNA-binding domain"/>
    <property type="match status" value="1"/>
</dbReference>
<dbReference type="Pfam" id="PF22022">
    <property type="entry name" value="Phage_int_M"/>
    <property type="match status" value="1"/>
</dbReference>
<dbReference type="Gene3D" id="1.10.443.10">
    <property type="entry name" value="Intergrase catalytic core"/>
    <property type="match status" value="1"/>
</dbReference>
<evidence type="ECO:0000256" key="4">
    <source>
        <dbReference type="ARBA" id="ARBA00023172"/>
    </source>
</evidence>
<dbReference type="InterPro" id="IPR044068">
    <property type="entry name" value="CB"/>
</dbReference>
<dbReference type="InterPro" id="IPR002104">
    <property type="entry name" value="Integrase_catalytic"/>
</dbReference>
<evidence type="ECO:0000259" key="6">
    <source>
        <dbReference type="PROSITE" id="PS51898"/>
    </source>
</evidence>
<dbReference type="InterPro" id="IPR025166">
    <property type="entry name" value="Integrase_DNA_bind_dom"/>
</dbReference>
<reference evidence="8" key="2">
    <citation type="journal article" date="2023" name="Syst. Appl. Microbiol.">
        <title>Govania unica gen. nov., sp. nov., a rare biosphere bacterium that represents a novel family in the class Alphaproteobacteria.</title>
        <authorList>
            <person name="Vandamme P."/>
            <person name="Peeters C."/>
            <person name="Hettiarachchi A."/>
            <person name="Cnockaert M."/>
            <person name="Carlier A."/>
        </authorList>
    </citation>
    <scope>NUCLEOTIDE SEQUENCE</scope>
    <source>
        <strain evidence="8">LMG 31809</strain>
    </source>
</reference>
<dbReference type="PANTHER" id="PTHR30629:SF2">
    <property type="entry name" value="PROPHAGE INTEGRASE INTS-RELATED"/>
    <property type="match status" value="1"/>
</dbReference>